<evidence type="ECO:0000313" key="2">
    <source>
        <dbReference type="Proteomes" id="UP000295717"/>
    </source>
</evidence>
<dbReference type="Proteomes" id="UP000295717">
    <property type="component" value="Unassembled WGS sequence"/>
</dbReference>
<dbReference type="EMBL" id="SMAO01000006">
    <property type="protein sequence ID" value="TCT20278.1"/>
    <property type="molecule type" value="Genomic_DNA"/>
</dbReference>
<name>A0A4R3MUW3_9GAMM</name>
<accession>A0A4R3MUW3</accession>
<dbReference type="RefSeq" id="WP_132977674.1">
    <property type="nucleotide sequence ID" value="NZ_SMAO01000006.1"/>
</dbReference>
<reference evidence="1 2" key="1">
    <citation type="submission" date="2019-03" db="EMBL/GenBank/DDBJ databases">
        <title>Genomic Encyclopedia of Type Strains, Phase IV (KMG-IV): sequencing the most valuable type-strain genomes for metagenomic binning, comparative biology and taxonomic classification.</title>
        <authorList>
            <person name="Goeker M."/>
        </authorList>
    </citation>
    <scope>NUCLEOTIDE SEQUENCE [LARGE SCALE GENOMIC DNA]</scope>
    <source>
        <strain evidence="1 2">DSM 13587</strain>
    </source>
</reference>
<keyword evidence="2" id="KW-1185">Reference proteome</keyword>
<comment type="caution">
    <text evidence="1">The sequence shown here is derived from an EMBL/GenBank/DDBJ whole genome shotgun (WGS) entry which is preliminary data.</text>
</comment>
<organism evidence="1 2">
    <name type="scientific">Thiobaca trueperi</name>
    <dbReference type="NCBI Taxonomy" id="127458"/>
    <lineage>
        <taxon>Bacteria</taxon>
        <taxon>Pseudomonadati</taxon>
        <taxon>Pseudomonadota</taxon>
        <taxon>Gammaproteobacteria</taxon>
        <taxon>Chromatiales</taxon>
        <taxon>Chromatiaceae</taxon>
        <taxon>Thiobaca</taxon>
    </lineage>
</organism>
<gene>
    <name evidence="1" type="ORF">EDC35_106205</name>
</gene>
<protein>
    <submittedName>
        <fullName evidence="1">Uncharacterized protein</fullName>
    </submittedName>
</protein>
<sequence>MKTPFTFNAALTPRQIKKAEALHQGWQPIRRAALFVLSRDSIDLAEALQYEPKAEALLELAQHIDEFLKWRAHETEMLTAAHARLWYVLGEEADRILAGSAVEPDGELMDAASDSVSLVLDLSEAEAALLAQIAEREGSDPDATAASLLSAAIRQHAESVSGGAA</sequence>
<evidence type="ECO:0000313" key="1">
    <source>
        <dbReference type="EMBL" id="TCT20278.1"/>
    </source>
</evidence>
<dbReference type="AlphaFoldDB" id="A0A4R3MUW3"/>
<proteinExistence type="predicted"/>